<sequence length="56" mass="6881">MTIAWYYWLLFTLSWLFAVVFWIKSSFMANKRIKIIFVICGFLAFFLPFFWGWLLS</sequence>
<evidence type="ECO:0000256" key="1">
    <source>
        <dbReference type="SAM" id="Phobius"/>
    </source>
</evidence>
<dbReference type="STRING" id="1811193.A0O21_05610"/>
<feature type="transmembrane region" description="Helical" evidence="1">
    <location>
        <begin position="35"/>
        <end position="54"/>
    </location>
</feature>
<keyword evidence="3" id="KW-1185">Reference proteome</keyword>
<dbReference type="Proteomes" id="UP000077317">
    <property type="component" value="Chromosome"/>
</dbReference>
<name>A0A172Q7W0_9STRE</name>
<reference evidence="2 3" key="1">
    <citation type="journal article" date="2016" name="Int. J. Syst. Evol. Microbiol.">
        <title>Streptococcuspantholopis sp. nov., isolated from faeces of the Tibetan antelope (Pantholops hodgsonii).</title>
        <authorList>
            <person name="Bai X."/>
            <person name="Xiong Y."/>
            <person name="Lu S."/>
            <person name="Jin D."/>
            <person name="Lai X."/>
            <person name="Yang J."/>
            <person name="Niu L."/>
            <person name="Hu S."/>
            <person name="Meng X."/>
            <person name="Pu J."/>
            <person name="Ye C."/>
            <person name="Xu J."/>
        </authorList>
    </citation>
    <scope>NUCLEOTIDE SEQUENCE [LARGE SCALE GENOMIC DNA]</scope>
    <source>
        <strain evidence="2 3">TA 26</strain>
    </source>
</reference>
<reference evidence="3" key="2">
    <citation type="submission" date="2016-03" db="EMBL/GenBank/DDBJ databases">
        <title>Streptococcus antelopensis sp. nov., isolated from the feces of the Tibetan antelope (Pantholops hodgsonii) in Hoh Xil National Nature Reserve, Qinghai, China.</title>
        <authorList>
            <person name="Bai X."/>
        </authorList>
    </citation>
    <scope>NUCLEOTIDE SEQUENCE [LARGE SCALE GENOMIC DNA]</scope>
    <source>
        <strain evidence="3">TA 26</strain>
    </source>
</reference>
<proteinExistence type="predicted"/>
<keyword evidence="1" id="KW-0812">Transmembrane</keyword>
<protein>
    <submittedName>
        <fullName evidence="2">NADH-quinone oxidoreductase subunit L</fullName>
    </submittedName>
</protein>
<keyword evidence="1" id="KW-0472">Membrane</keyword>
<organism evidence="2 3">
    <name type="scientific">Streptococcus pantholopis</name>
    <dbReference type="NCBI Taxonomy" id="1811193"/>
    <lineage>
        <taxon>Bacteria</taxon>
        <taxon>Bacillati</taxon>
        <taxon>Bacillota</taxon>
        <taxon>Bacilli</taxon>
        <taxon>Lactobacillales</taxon>
        <taxon>Streptococcaceae</taxon>
        <taxon>Streptococcus</taxon>
    </lineage>
</organism>
<dbReference type="EMBL" id="CP014699">
    <property type="protein sequence ID" value="AND79540.1"/>
    <property type="molecule type" value="Genomic_DNA"/>
</dbReference>
<gene>
    <name evidence="2" type="ORF">A0O21_05610</name>
</gene>
<evidence type="ECO:0000313" key="3">
    <source>
        <dbReference type="Proteomes" id="UP000077317"/>
    </source>
</evidence>
<evidence type="ECO:0000313" key="2">
    <source>
        <dbReference type="EMBL" id="AND79540.1"/>
    </source>
</evidence>
<accession>A0A172Q7W0</accession>
<dbReference type="AlphaFoldDB" id="A0A172Q7W0"/>
<feature type="transmembrane region" description="Helical" evidence="1">
    <location>
        <begin position="6"/>
        <end position="23"/>
    </location>
</feature>
<keyword evidence="1" id="KW-1133">Transmembrane helix</keyword>
<dbReference type="KEGG" id="spat:A0O21_05610"/>